<organism evidence="1 2">
    <name type="scientific">Streptomyces caeni</name>
    <dbReference type="NCBI Taxonomy" id="2307231"/>
    <lineage>
        <taxon>Bacteria</taxon>
        <taxon>Bacillati</taxon>
        <taxon>Actinomycetota</taxon>
        <taxon>Actinomycetes</taxon>
        <taxon>Kitasatosporales</taxon>
        <taxon>Streptomycetaceae</taxon>
        <taxon>Streptomyces</taxon>
    </lineage>
</organism>
<accession>A0ABW4IJY5</accession>
<dbReference type="InterPro" id="IPR046193">
    <property type="entry name" value="DUF6221"/>
</dbReference>
<keyword evidence="2" id="KW-1185">Reference proteome</keyword>
<dbReference type="RefSeq" id="WP_381077387.1">
    <property type="nucleotide sequence ID" value="NZ_JBHUDX010000004.1"/>
</dbReference>
<gene>
    <name evidence="1" type="ORF">ACFSL4_01695</name>
</gene>
<reference evidence="2" key="1">
    <citation type="journal article" date="2019" name="Int. J. Syst. Evol. Microbiol.">
        <title>The Global Catalogue of Microorganisms (GCM) 10K type strain sequencing project: providing services to taxonomists for standard genome sequencing and annotation.</title>
        <authorList>
            <consortium name="The Broad Institute Genomics Platform"/>
            <consortium name="The Broad Institute Genome Sequencing Center for Infectious Disease"/>
            <person name="Wu L."/>
            <person name="Ma J."/>
        </authorList>
    </citation>
    <scope>NUCLEOTIDE SEQUENCE [LARGE SCALE GENOMIC DNA]</scope>
    <source>
        <strain evidence="2">CGMCC 1.12470</strain>
    </source>
</reference>
<comment type="caution">
    <text evidence="1">The sequence shown here is derived from an EMBL/GenBank/DDBJ whole genome shotgun (WGS) entry which is preliminary data.</text>
</comment>
<protein>
    <submittedName>
        <fullName evidence="1">DUF6221 family protein</fullName>
    </submittedName>
</protein>
<dbReference type="Proteomes" id="UP001597261">
    <property type="component" value="Unassembled WGS sequence"/>
</dbReference>
<name>A0ABW4IJY5_9ACTN</name>
<evidence type="ECO:0000313" key="2">
    <source>
        <dbReference type="Proteomes" id="UP001597261"/>
    </source>
</evidence>
<proteinExistence type="predicted"/>
<sequence>MNDALVQFLYARYDEDERTARAATQGDWVWSREFVTPPGYHHRTVGPLEPGDAAFIAAHNPARVLREIDAKRQLLEEHQDVNDGSCGTCVDGRWGYPTHGGSSPQRYPCRTLRLLALPYADRPGYREEWRP</sequence>
<dbReference type="Pfam" id="PF19730">
    <property type="entry name" value="DUF6221"/>
    <property type="match status" value="1"/>
</dbReference>
<evidence type="ECO:0000313" key="1">
    <source>
        <dbReference type="EMBL" id="MFD1656979.1"/>
    </source>
</evidence>
<dbReference type="EMBL" id="JBHUDX010000004">
    <property type="protein sequence ID" value="MFD1656979.1"/>
    <property type="molecule type" value="Genomic_DNA"/>
</dbReference>